<keyword evidence="3" id="KW-1185">Reference proteome</keyword>
<name>A0A834U1T8_9FABA</name>
<comment type="caution">
    <text evidence="2">The sequence shown here is derived from an EMBL/GenBank/DDBJ whole genome shotgun (WGS) entry which is preliminary data.</text>
</comment>
<accession>A0A834U1T8</accession>
<gene>
    <name evidence="2" type="ORF">G2W53_012848</name>
</gene>
<evidence type="ECO:0000313" key="3">
    <source>
        <dbReference type="Proteomes" id="UP000634136"/>
    </source>
</evidence>
<protein>
    <submittedName>
        <fullName evidence="2">Uncharacterized protein</fullName>
    </submittedName>
</protein>
<evidence type="ECO:0000256" key="1">
    <source>
        <dbReference type="SAM" id="MobiDB-lite"/>
    </source>
</evidence>
<dbReference type="AlphaFoldDB" id="A0A834U1T8"/>
<sequence length="22" mass="2476">MAISKKQQISRRSMSKTSIVPV</sequence>
<reference evidence="2" key="1">
    <citation type="submission" date="2020-09" db="EMBL/GenBank/DDBJ databases">
        <title>Genome-Enabled Discovery of Anthraquinone Biosynthesis in Senna tora.</title>
        <authorList>
            <person name="Kang S.-H."/>
            <person name="Pandey R.P."/>
            <person name="Lee C.-M."/>
            <person name="Sim J.-S."/>
            <person name="Jeong J.-T."/>
            <person name="Choi B.-S."/>
            <person name="Jung M."/>
            <person name="Ginzburg D."/>
            <person name="Zhao K."/>
            <person name="Won S.Y."/>
            <person name="Oh T.-J."/>
            <person name="Yu Y."/>
            <person name="Kim N.-H."/>
            <person name="Lee O.R."/>
            <person name="Lee T.-H."/>
            <person name="Bashyal P."/>
            <person name="Kim T.-S."/>
            <person name="Lee W.-H."/>
            <person name="Kawkins C."/>
            <person name="Kim C.-K."/>
            <person name="Kim J.S."/>
            <person name="Ahn B.O."/>
            <person name="Rhee S.Y."/>
            <person name="Sohng J.K."/>
        </authorList>
    </citation>
    <scope>NUCLEOTIDE SEQUENCE</scope>
    <source>
        <tissue evidence="2">Leaf</tissue>
    </source>
</reference>
<dbReference type="Proteomes" id="UP000634136">
    <property type="component" value="Unassembled WGS sequence"/>
</dbReference>
<dbReference type="EMBL" id="JAAIUW010000005">
    <property type="protein sequence ID" value="KAF7830515.1"/>
    <property type="molecule type" value="Genomic_DNA"/>
</dbReference>
<feature type="region of interest" description="Disordered" evidence="1">
    <location>
        <begin position="1"/>
        <end position="22"/>
    </location>
</feature>
<proteinExistence type="predicted"/>
<organism evidence="2 3">
    <name type="scientific">Senna tora</name>
    <dbReference type="NCBI Taxonomy" id="362788"/>
    <lineage>
        <taxon>Eukaryota</taxon>
        <taxon>Viridiplantae</taxon>
        <taxon>Streptophyta</taxon>
        <taxon>Embryophyta</taxon>
        <taxon>Tracheophyta</taxon>
        <taxon>Spermatophyta</taxon>
        <taxon>Magnoliopsida</taxon>
        <taxon>eudicotyledons</taxon>
        <taxon>Gunneridae</taxon>
        <taxon>Pentapetalae</taxon>
        <taxon>rosids</taxon>
        <taxon>fabids</taxon>
        <taxon>Fabales</taxon>
        <taxon>Fabaceae</taxon>
        <taxon>Caesalpinioideae</taxon>
        <taxon>Cassia clade</taxon>
        <taxon>Senna</taxon>
    </lineage>
</organism>
<evidence type="ECO:0000313" key="2">
    <source>
        <dbReference type="EMBL" id="KAF7830515.1"/>
    </source>
</evidence>